<feature type="compositionally biased region" description="Polar residues" evidence="1">
    <location>
        <begin position="507"/>
        <end position="523"/>
    </location>
</feature>
<gene>
    <name evidence="3" type="ORF">OPDIPICF_02934</name>
</gene>
<evidence type="ECO:0000256" key="1">
    <source>
        <dbReference type="SAM" id="MobiDB-lite"/>
    </source>
</evidence>
<protein>
    <recommendedName>
        <fullName evidence="2">Nif11 domain-containing protein</fullName>
    </recommendedName>
</protein>
<evidence type="ECO:0000259" key="2">
    <source>
        <dbReference type="Pfam" id="PF07862"/>
    </source>
</evidence>
<dbReference type="InterPro" id="IPR030950">
    <property type="entry name" value="rSAM_PoyD"/>
</dbReference>
<dbReference type="NCBIfam" id="TIGR04517">
    <property type="entry name" value="rSAM_PoyD"/>
    <property type="match status" value="1"/>
</dbReference>
<proteinExistence type="predicted"/>
<evidence type="ECO:0000313" key="4">
    <source>
        <dbReference type="Proteomes" id="UP000441399"/>
    </source>
</evidence>
<reference evidence="3 4" key="1">
    <citation type="submission" date="2019-11" db="EMBL/GenBank/DDBJ databases">
        <authorList>
            <person name="Holert J."/>
        </authorList>
    </citation>
    <scope>NUCLEOTIDE SEQUENCE [LARGE SCALE GENOMIC DNA]</scope>
    <source>
        <strain evidence="3">SB11_3</strain>
    </source>
</reference>
<dbReference type="Proteomes" id="UP000441399">
    <property type="component" value="Unassembled WGS sequence"/>
</dbReference>
<name>A0A5S9QVP5_9GAMM</name>
<dbReference type="EMBL" id="CACSIO010000056">
    <property type="protein sequence ID" value="CAA0123980.1"/>
    <property type="molecule type" value="Genomic_DNA"/>
</dbReference>
<dbReference type="OrthoDB" id="8251299at2"/>
<sequence length="530" mass="59902">MESAANAPHVQQYQALFSSLNDEQCHDLAHIKRFLERIVGDNTFRAAFAECEDAEAILALARSIGCDIDPLDILPLFHANFLEQKGLPEAIERWPKHHLWTEYIRQLRAHLTTVKEMGGPKEANPKLHRWRLRQIIRTNNQLGYHLGHHIVHPLITFELSDGCSVGCWFCGISAEKFNGYWPYSEENAALWQAIHQQCQTLMGTAMQTGFCYWATDPMDNPDYDKFLMDYYRAHNYLPQTTTAVPLRNIELTRRIMDLYQRYQHITNRFSVLNLKTLKAVHEEFTADEMMGVELVLHNKESTQCKKSNAGRAQEKFNKGSKLKSQVNEGDSTIACVSGFLVNMPKRMISMVTPVAASDVWPNGYRILGERQFTDADDFAKSIQSLVDEHCTNALDPSLPLAFRHDLDLHMYDGEVRSASNARIEHTFESENEKVSAVLADLLPLVAQATYRPGEIIAKLGKAGHNPLLVAGLIDNLFDIAMFEEDPKFLALAEPLQWHHESPEPGASVSSDRFNKSAISNGVQTVGEPPS</sequence>
<dbReference type="Pfam" id="PF07862">
    <property type="entry name" value="Nif11"/>
    <property type="match status" value="1"/>
</dbReference>
<evidence type="ECO:0000313" key="3">
    <source>
        <dbReference type="EMBL" id="CAA0123980.1"/>
    </source>
</evidence>
<keyword evidence="4" id="KW-1185">Reference proteome</keyword>
<feature type="region of interest" description="Disordered" evidence="1">
    <location>
        <begin position="499"/>
        <end position="530"/>
    </location>
</feature>
<organism evidence="3 4">
    <name type="scientific">BD1-7 clade bacterium</name>
    <dbReference type="NCBI Taxonomy" id="2029982"/>
    <lineage>
        <taxon>Bacteria</taxon>
        <taxon>Pseudomonadati</taxon>
        <taxon>Pseudomonadota</taxon>
        <taxon>Gammaproteobacteria</taxon>
        <taxon>Cellvibrionales</taxon>
        <taxon>Spongiibacteraceae</taxon>
        <taxon>BD1-7 clade</taxon>
    </lineage>
</organism>
<accession>A0A5S9QVP5</accession>
<dbReference type="InterPro" id="IPR012903">
    <property type="entry name" value="Nif11"/>
</dbReference>
<dbReference type="AlphaFoldDB" id="A0A5S9QVP5"/>
<feature type="domain" description="Nif11" evidence="2">
    <location>
        <begin position="30"/>
        <end position="65"/>
    </location>
</feature>